<dbReference type="Proteomes" id="UP000013261">
    <property type="component" value="Unassembled WGS sequence"/>
</dbReference>
<dbReference type="EMBL" id="APRL01000010">
    <property type="protein sequence ID" value="ENW94441.1"/>
    <property type="molecule type" value="Genomic_DNA"/>
</dbReference>
<dbReference type="eggNOG" id="ENOG502ZYRP">
    <property type="taxonomic scope" value="Bacteria"/>
</dbReference>
<reference evidence="1 2" key="1">
    <citation type="submission" date="2013-02" db="EMBL/GenBank/DDBJ databases">
        <title>The Genome Sequence of Acinetobacter sp. ANC 4105.</title>
        <authorList>
            <consortium name="The Broad Institute Genome Sequencing Platform"/>
            <consortium name="The Broad Institute Genome Sequencing Center for Infectious Disease"/>
            <person name="Cerqueira G."/>
            <person name="Feldgarden M."/>
            <person name="Courvalin P."/>
            <person name="Perichon B."/>
            <person name="Grillot-Courvalin C."/>
            <person name="Clermont D."/>
            <person name="Rocha E."/>
            <person name="Yoon E.-J."/>
            <person name="Nemec A."/>
            <person name="Walker B."/>
            <person name="Young S.K."/>
            <person name="Zeng Q."/>
            <person name="Gargeya S."/>
            <person name="Fitzgerald M."/>
            <person name="Haas B."/>
            <person name="Abouelleil A."/>
            <person name="Alvarado L."/>
            <person name="Arachchi H.M."/>
            <person name="Berlin A.M."/>
            <person name="Chapman S.B."/>
            <person name="Dewar J."/>
            <person name="Goldberg J."/>
            <person name="Griggs A."/>
            <person name="Gujja S."/>
            <person name="Hansen M."/>
            <person name="Howarth C."/>
            <person name="Imamovic A."/>
            <person name="Larimer J."/>
            <person name="McCowan C."/>
            <person name="Murphy C."/>
            <person name="Neiman D."/>
            <person name="Pearson M."/>
            <person name="Priest M."/>
            <person name="Roberts A."/>
            <person name="Saif S."/>
            <person name="Shea T."/>
            <person name="Sisk P."/>
            <person name="Sykes S."/>
            <person name="Wortman J."/>
            <person name="Nusbaum C."/>
            <person name="Birren B."/>
        </authorList>
    </citation>
    <scope>NUCLEOTIDE SEQUENCE [LARGE SCALE GENOMIC DNA]</scope>
    <source>
        <strain evidence="1 2">ANC 4105</strain>
    </source>
</reference>
<name>N9MUR4_9GAMM</name>
<organism evidence="1 2">
    <name type="scientific">Acinetobacter dispersus</name>
    <dbReference type="NCBI Taxonomy" id="70348"/>
    <lineage>
        <taxon>Bacteria</taxon>
        <taxon>Pseudomonadati</taxon>
        <taxon>Pseudomonadota</taxon>
        <taxon>Gammaproteobacteria</taxon>
        <taxon>Moraxellales</taxon>
        <taxon>Moraxellaceae</taxon>
        <taxon>Acinetobacter</taxon>
    </lineage>
</organism>
<comment type="caution">
    <text evidence="1">The sequence shown here is derived from an EMBL/GenBank/DDBJ whole genome shotgun (WGS) entry which is preliminary data.</text>
</comment>
<dbReference type="OrthoDB" id="4775248at2"/>
<protein>
    <submittedName>
        <fullName evidence="1">Uncharacterized protein</fullName>
    </submittedName>
</protein>
<sequence length="307" mass="35495">MKFKQKSFRKIPDLLANITGKFLLGKKLSDLNSDYLKKISDQTTWEDAESFLPNKIGKFSIINADGKEIVRRDKPKETITRAFYYTRSEFCGRGDRVEIEDVAWRTYQRFPRETIAAQNVHINCIKNQDDKFLLIECDSQEDPSLFLHKLNLALEVFGSELEFHIAAKDGFVQLPQTFKVVNWLILPAGTYSQEELKEKIKQTISKKLSKTVKPVIEKRLDKIASYQYTGVVIGVGGYKGYVIYHFPQKNISVLESDSPNNATYVFNNANWEELSKKTKTEIIKSDLAIRRIIHDTNWDQQIDTLLK</sequence>
<proteinExistence type="predicted"/>
<dbReference type="HOGENOM" id="CLU_078806_0_0_6"/>
<accession>N9MUR4</accession>
<dbReference type="RefSeq" id="WP_005186596.1">
    <property type="nucleotide sequence ID" value="NZ_KB850049.1"/>
</dbReference>
<evidence type="ECO:0000313" key="2">
    <source>
        <dbReference type="Proteomes" id="UP000013261"/>
    </source>
</evidence>
<evidence type="ECO:0000313" key="1">
    <source>
        <dbReference type="EMBL" id="ENW94441.1"/>
    </source>
</evidence>
<dbReference type="PATRIC" id="fig|1217703.3.peg.1317"/>
<keyword evidence="2" id="KW-1185">Reference proteome</keyword>
<dbReference type="AlphaFoldDB" id="N9MUR4"/>
<gene>
    <name evidence="1" type="ORF">F904_01369</name>
</gene>